<evidence type="ECO:0000313" key="2">
    <source>
        <dbReference type="EMBL" id="EOH79460.1"/>
    </source>
</evidence>
<feature type="domain" description="HTH cro/C1-type" evidence="1">
    <location>
        <begin position="41"/>
        <end position="95"/>
    </location>
</feature>
<dbReference type="eggNOG" id="COG4197">
    <property type="taxonomic scope" value="Bacteria"/>
</dbReference>
<gene>
    <name evidence="3" type="ORF">I585_03982</name>
    <name evidence="2" type="ORF">UAI_01438</name>
</gene>
<dbReference type="AlphaFoldDB" id="R2R7A8"/>
<dbReference type="EMBL" id="ASWA01000004">
    <property type="protein sequence ID" value="EOT64781.1"/>
    <property type="molecule type" value="Genomic_DNA"/>
</dbReference>
<dbReference type="PATRIC" id="fig|1158601.3.peg.1407"/>
<dbReference type="OrthoDB" id="2292258at2"/>
<dbReference type="InterPro" id="IPR010982">
    <property type="entry name" value="Lambda_DNA-bd_dom_sf"/>
</dbReference>
<dbReference type="GO" id="GO:0003677">
    <property type="term" value="F:DNA binding"/>
    <property type="evidence" value="ECO:0007669"/>
    <property type="project" value="InterPro"/>
</dbReference>
<name>R2R7A8_9ENTE</name>
<dbReference type="Proteomes" id="UP000014148">
    <property type="component" value="Unassembled WGS sequence"/>
</dbReference>
<evidence type="ECO:0000259" key="1">
    <source>
        <dbReference type="PROSITE" id="PS50943"/>
    </source>
</evidence>
<dbReference type="CDD" id="cd00093">
    <property type="entry name" value="HTH_XRE"/>
    <property type="match status" value="1"/>
</dbReference>
<dbReference type="STRING" id="71451.RV07_GL004112"/>
<dbReference type="InterPro" id="IPR001387">
    <property type="entry name" value="Cro/C1-type_HTH"/>
</dbReference>
<organism evidence="2 4">
    <name type="scientific">Enterococcus malodoratus ATCC 43197</name>
    <dbReference type="NCBI Taxonomy" id="1158601"/>
    <lineage>
        <taxon>Bacteria</taxon>
        <taxon>Bacillati</taxon>
        <taxon>Bacillota</taxon>
        <taxon>Bacilli</taxon>
        <taxon>Lactobacillales</taxon>
        <taxon>Enterococcaceae</taxon>
        <taxon>Enterococcus</taxon>
    </lineage>
</organism>
<dbReference type="Proteomes" id="UP000013783">
    <property type="component" value="Unassembled WGS sequence"/>
</dbReference>
<evidence type="ECO:0000313" key="5">
    <source>
        <dbReference type="Proteomes" id="UP000014148"/>
    </source>
</evidence>
<dbReference type="PROSITE" id="PS50943">
    <property type="entry name" value="HTH_CROC1"/>
    <property type="match status" value="1"/>
</dbReference>
<reference evidence="2 4" key="1">
    <citation type="submission" date="2013-02" db="EMBL/GenBank/DDBJ databases">
        <title>The Genome Sequence of Enterococcus malodoratus ATCC_43197.</title>
        <authorList>
            <consortium name="The Broad Institute Genome Sequencing Platform"/>
            <consortium name="The Broad Institute Genome Sequencing Center for Infectious Disease"/>
            <person name="Earl A.M."/>
            <person name="Gilmore M.S."/>
            <person name="Lebreton F."/>
            <person name="Walker B."/>
            <person name="Young S.K."/>
            <person name="Zeng Q."/>
            <person name="Gargeya S."/>
            <person name="Fitzgerald M."/>
            <person name="Haas B."/>
            <person name="Abouelleil A."/>
            <person name="Alvarado L."/>
            <person name="Arachchi H.M."/>
            <person name="Berlin A.M."/>
            <person name="Chapman S.B."/>
            <person name="Dewar J."/>
            <person name="Goldberg J."/>
            <person name="Griggs A."/>
            <person name="Gujja S."/>
            <person name="Hansen M."/>
            <person name="Howarth C."/>
            <person name="Imamovic A."/>
            <person name="Larimer J."/>
            <person name="McCowan C."/>
            <person name="Murphy C."/>
            <person name="Neiman D."/>
            <person name="Pearson M."/>
            <person name="Priest M."/>
            <person name="Roberts A."/>
            <person name="Saif S."/>
            <person name="Shea T."/>
            <person name="Sisk P."/>
            <person name="Sykes S."/>
            <person name="Wortman J."/>
            <person name="Nusbaum C."/>
            <person name="Birren B."/>
        </authorList>
    </citation>
    <scope>NUCLEOTIDE SEQUENCE [LARGE SCALE GENOMIC DNA]</scope>
    <source>
        <strain evidence="2 4">ATCC 43197</strain>
    </source>
</reference>
<keyword evidence="5" id="KW-1185">Reference proteome</keyword>
<accession>R2R7A8</accession>
<evidence type="ECO:0000313" key="3">
    <source>
        <dbReference type="EMBL" id="EOT64781.1"/>
    </source>
</evidence>
<sequence>MTPVSFTIEIRFFVNVHKKCYTEDEGVVNIMRSDKNTIMNVKNWLDKNDYSQAWLADQMGVAKSLISQIFNGTRKLQTTHIIKISEITGLSIAELASSDQKTCTQLVYSLRGKISNENGQRALDQLLLDSEHFVQLLAK</sequence>
<evidence type="ECO:0000313" key="4">
    <source>
        <dbReference type="Proteomes" id="UP000013783"/>
    </source>
</evidence>
<reference evidence="3 5" key="2">
    <citation type="submission" date="2013-03" db="EMBL/GenBank/DDBJ databases">
        <title>The Genome Sequence of Enterococcus malodoratus ATCC_43197 (PacBio/Illumina hybrid assembly).</title>
        <authorList>
            <consortium name="The Broad Institute Genomics Platform"/>
            <consortium name="The Broad Institute Genome Sequencing Center for Infectious Disease"/>
            <person name="Earl A."/>
            <person name="Russ C."/>
            <person name="Gilmore M."/>
            <person name="Surin D."/>
            <person name="Walker B."/>
            <person name="Young S."/>
            <person name="Zeng Q."/>
            <person name="Gargeya S."/>
            <person name="Fitzgerald M."/>
            <person name="Haas B."/>
            <person name="Abouelleil A."/>
            <person name="Allen A.W."/>
            <person name="Alvarado L."/>
            <person name="Arachchi H.M."/>
            <person name="Berlin A.M."/>
            <person name="Chapman S.B."/>
            <person name="Gainer-Dewar J."/>
            <person name="Goldberg J."/>
            <person name="Griggs A."/>
            <person name="Gujja S."/>
            <person name="Hansen M."/>
            <person name="Howarth C."/>
            <person name="Imamovic A."/>
            <person name="Ireland A."/>
            <person name="Larimer J."/>
            <person name="McCowan C."/>
            <person name="Murphy C."/>
            <person name="Pearson M."/>
            <person name="Poon T.W."/>
            <person name="Priest M."/>
            <person name="Roberts A."/>
            <person name="Saif S."/>
            <person name="Shea T."/>
            <person name="Sisk P."/>
            <person name="Sykes S."/>
            <person name="Wortman J."/>
            <person name="Nusbaum C."/>
            <person name="Birren B."/>
        </authorList>
    </citation>
    <scope>NUCLEOTIDE SEQUENCE [LARGE SCALE GENOMIC DNA]</scope>
    <source>
        <strain evidence="3 5">ATCC 43197</strain>
    </source>
</reference>
<dbReference type="EMBL" id="AJAK01000010">
    <property type="protein sequence ID" value="EOH79460.1"/>
    <property type="molecule type" value="Genomic_DNA"/>
</dbReference>
<dbReference type="Pfam" id="PF01381">
    <property type="entry name" value="HTH_3"/>
    <property type="match status" value="1"/>
</dbReference>
<dbReference type="Gene3D" id="1.10.260.40">
    <property type="entry name" value="lambda repressor-like DNA-binding domains"/>
    <property type="match status" value="1"/>
</dbReference>
<dbReference type="SUPFAM" id="SSF47413">
    <property type="entry name" value="lambda repressor-like DNA-binding domains"/>
    <property type="match status" value="1"/>
</dbReference>
<proteinExistence type="predicted"/>
<dbReference type="SMART" id="SM00530">
    <property type="entry name" value="HTH_XRE"/>
    <property type="match status" value="1"/>
</dbReference>
<comment type="caution">
    <text evidence="2">The sequence shown here is derived from an EMBL/GenBank/DDBJ whole genome shotgun (WGS) entry which is preliminary data.</text>
</comment>
<protein>
    <recommendedName>
        <fullName evidence="1">HTH cro/C1-type domain-containing protein</fullName>
    </recommendedName>
</protein>